<feature type="region of interest" description="Disordered" evidence="1">
    <location>
        <begin position="1"/>
        <end position="55"/>
    </location>
</feature>
<accession>A0A0A9HY99</accession>
<dbReference type="AlphaFoldDB" id="A0A0A9HY99"/>
<feature type="compositionally biased region" description="Basic and acidic residues" evidence="1">
    <location>
        <begin position="11"/>
        <end position="22"/>
    </location>
</feature>
<feature type="compositionally biased region" description="Acidic residues" evidence="1">
    <location>
        <begin position="23"/>
        <end position="32"/>
    </location>
</feature>
<organism evidence="2">
    <name type="scientific">Arundo donax</name>
    <name type="common">Giant reed</name>
    <name type="synonym">Donax arundinaceus</name>
    <dbReference type="NCBI Taxonomy" id="35708"/>
    <lineage>
        <taxon>Eukaryota</taxon>
        <taxon>Viridiplantae</taxon>
        <taxon>Streptophyta</taxon>
        <taxon>Embryophyta</taxon>
        <taxon>Tracheophyta</taxon>
        <taxon>Spermatophyta</taxon>
        <taxon>Magnoliopsida</taxon>
        <taxon>Liliopsida</taxon>
        <taxon>Poales</taxon>
        <taxon>Poaceae</taxon>
        <taxon>PACMAD clade</taxon>
        <taxon>Arundinoideae</taxon>
        <taxon>Arundineae</taxon>
        <taxon>Arundo</taxon>
    </lineage>
</organism>
<sequence length="55" mass="5972">MRRQIDPPIRPGDDEIGARGGDEDADEGEEDGEAGRSRHLPRARSRRGVGFAATL</sequence>
<feature type="compositionally biased region" description="Basic residues" evidence="1">
    <location>
        <begin position="37"/>
        <end position="47"/>
    </location>
</feature>
<keyword evidence="2" id="KW-0808">Transferase</keyword>
<proteinExistence type="predicted"/>
<protein>
    <submittedName>
        <fullName evidence="2">Dolichyl-diphosphooligosaccharide--protein glycosyltransferase 67 kDasubunit</fullName>
    </submittedName>
</protein>
<name>A0A0A9HY99_ARUDO</name>
<reference evidence="2" key="2">
    <citation type="journal article" date="2015" name="Data Brief">
        <title>Shoot transcriptome of the giant reed, Arundo donax.</title>
        <authorList>
            <person name="Barrero R.A."/>
            <person name="Guerrero F.D."/>
            <person name="Moolhuijzen P."/>
            <person name="Goolsby J.A."/>
            <person name="Tidwell J."/>
            <person name="Bellgard S.E."/>
            <person name="Bellgard M.I."/>
        </authorList>
    </citation>
    <scope>NUCLEOTIDE SEQUENCE</scope>
    <source>
        <tissue evidence="2">Shoot tissue taken approximately 20 cm above the soil surface</tissue>
    </source>
</reference>
<evidence type="ECO:0000313" key="2">
    <source>
        <dbReference type="EMBL" id="JAE37893.1"/>
    </source>
</evidence>
<evidence type="ECO:0000256" key="1">
    <source>
        <dbReference type="SAM" id="MobiDB-lite"/>
    </source>
</evidence>
<dbReference type="GO" id="GO:0016740">
    <property type="term" value="F:transferase activity"/>
    <property type="evidence" value="ECO:0007669"/>
    <property type="project" value="UniProtKB-KW"/>
</dbReference>
<dbReference type="EMBL" id="GBRH01160003">
    <property type="protein sequence ID" value="JAE37893.1"/>
    <property type="molecule type" value="Transcribed_RNA"/>
</dbReference>
<reference evidence="2" key="1">
    <citation type="submission" date="2014-09" db="EMBL/GenBank/DDBJ databases">
        <authorList>
            <person name="Magalhaes I.L.F."/>
            <person name="Oliveira U."/>
            <person name="Santos F.R."/>
            <person name="Vidigal T.H.D.A."/>
            <person name="Brescovit A.D."/>
            <person name="Santos A.J."/>
        </authorList>
    </citation>
    <scope>NUCLEOTIDE SEQUENCE</scope>
    <source>
        <tissue evidence="2">Shoot tissue taken approximately 20 cm above the soil surface</tissue>
    </source>
</reference>